<dbReference type="RefSeq" id="WP_066938643.1">
    <property type="nucleotide sequence ID" value="NZ_BBYK01000042.1"/>
</dbReference>
<evidence type="ECO:0000256" key="1">
    <source>
        <dbReference type="SAM" id="MobiDB-lite"/>
    </source>
</evidence>
<feature type="region of interest" description="Disordered" evidence="1">
    <location>
        <begin position="107"/>
        <end position="134"/>
    </location>
</feature>
<evidence type="ECO:0008006" key="4">
    <source>
        <dbReference type="Google" id="ProtNLM"/>
    </source>
</evidence>
<dbReference type="Proteomes" id="UP001602119">
    <property type="component" value="Unassembled WGS sequence"/>
</dbReference>
<name>A0ABW6V456_MICFU</name>
<gene>
    <name evidence="2" type="ORF">ACFY05_14660</name>
</gene>
<keyword evidence="3" id="KW-1185">Reference proteome</keyword>
<organism evidence="2 3">
    <name type="scientific">Microtetraspora fusca</name>
    <dbReference type="NCBI Taxonomy" id="1997"/>
    <lineage>
        <taxon>Bacteria</taxon>
        <taxon>Bacillati</taxon>
        <taxon>Actinomycetota</taxon>
        <taxon>Actinomycetes</taxon>
        <taxon>Streptosporangiales</taxon>
        <taxon>Streptosporangiaceae</taxon>
        <taxon>Microtetraspora</taxon>
    </lineage>
</organism>
<comment type="caution">
    <text evidence="2">The sequence shown here is derived from an EMBL/GenBank/DDBJ whole genome shotgun (WGS) entry which is preliminary data.</text>
</comment>
<evidence type="ECO:0000313" key="3">
    <source>
        <dbReference type="Proteomes" id="UP001602119"/>
    </source>
</evidence>
<reference evidence="2 3" key="1">
    <citation type="submission" date="2024-10" db="EMBL/GenBank/DDBJ databases">
        <title>The Natural Products Discovery Center: Release of the First 8490 Sequenced Strains for Exploring Actinobacteria Biosynthetic Diversity.</title>
        <authorList>
            <person name="Kalkreuter E."/>
            <person name="Kautsar S.A."/>
            <person name="Yang D."/>
            <person name="Bader C.D."/>
            <person name="Teijaro C.N."/>
            <person name="Fluegel L."/>
            <person name="Davis C.M."/>
            <person name="Simpson J.R."/>
            <person name="Lauterbach L."/>
            <person name="Steele A.D."/>
            <person name="Gui C."/>
            <person name="Meng S."/>
            <person name="Li G."/>
            <person name="Viehrig K."/>
            <person name="Ye F."/>
            <person name="Su P."/>
            <person name="Kiefer A.F."/>
            <person name="Nichols A."/>
            <person name="Cepeda A.J."/>
            <person name="Yan W."/>
            <person name="Fan B."/>
            <person name="Jiang Y."/>
            <person name="Adhikari A."/>
            <person name="Zheng C.-J."/>
            <person name="Schuster L."/>
            <person name="Cowan T.M."/>
            <person name="Smanski M.J."/>
            <person name="Chevrette M.G."/>
            <person name="De Carvalho L.P.S."/>
            <person name="Shen B."/>
        </authorList>
    </citation>
    <scope>NUCLEOTIDE SEQUENCE [LARGE SCALE GENOMIC DNA]</scope>
    <source>
        <strain evidence="2 3">NPDC001281</strain>
    </source>
</reference>
<evidence type="ECO:0000313" key="2">
    <source>
        <dbReference type="EMBL" id="MFF4774094.1"/>
    </source>
</evidence>
<protein>
    <recommendedName>
        <fullName evidence="4">DUF222 domain-containing protein</fullName>
    </recommendedName>
</protein>
<sequence length="134" mass="14656">MTRSEFDDIRAHITAEARHAADLLEIANELLDDLEQARVREATMRSYYLSLLTAARATVAASNAGDPAPMTFLVHELARHGQLPADDTEALRILSDAKAAQALVPRIEDEPPARRPKSGSRARSCVGVSRTLPR</sequence>
<accession>A0ABW6V456</accession>
<proteinExistence type="predicted"/>
<dbReference type="EMBL" id="JBIAXI010000007">
    <property type="protein sequence ID" value="MFF4774094.1"/>
    <property type="molecule type" value="Genomic_DNA"/>
</dbReference>